<sequence length="3015" mass="335491">MELPPAKKRRHRFQKVTERVTNLQHDLTLHAKTTGAIEEASQLSFREELALQAELTTLDRFQLLFRRLQPLVTTTPHLLHYLEKVVTFLQTELQEAPQEQDDPIVLRQRLVPVLKLVTALARELGKELYPHFAAVLPLLVDVIDTKDPELSTQVFKTLTMLFSYLRVQLLADMDAVHKCYFPLLGHSRDFVRDFAAQTLAVLLRRLESPKAMKKYLRVYLTALVKGSGRSHDKLRDGSAKLFFALVKNVGHGFHSRMREVLLFLLGSFRPISAEKEETLEQLEQQESIYEIVYQTCGLMMKHTDAEHSGEMLECLVLVVNKVVELRHAEDEMPTEAQDLYLSRVLRVLLGFVISRRGQLIADANDACKVRVPSIHKICTALVNPANKVFTSQSTALRDVLMAMFEAVWRLFPAEDDVISAQMKTFFAVAGENDRQRYWCHKLLAFVDQALHHSHVNVGFVVDFLLPNALEYALKTLLQIDVVAFSELLCHLGDYVTKFASDISDGQSEHLVRSKASSRSWLLLLEGVDTNAEDTLFDAGRKLFEHSENATNSDSVAAIWKFCKALECLQLIDAGTISFTTPLIAKLDQRLIIHDATVSFTELACLRAELWLLQQAAKRHHSNGADSAAMKENVEQALLGNKVSYKTLSTLLILIDMDNGVEQHAVLTVELLSQVTNSLFAALRSPAHELRLVALQLLARFKRLSFLDSDSGSLSGPCILPDVCVNLELACEDIAVATEREVVRLLTRVKIFCQSSQTPVLYKEMALNHLLGLYHVKFSTIWPHVADAVESVLRLHFNECWPYVSSELLVASHRQDEEANEKQNEELSNKSAVTAEFERACMLEQGRFPVSTATDAITHHALMWKGLTNCADLVESKTKFMVPLFVTFLRDQYSVIYVNELGTTRLDEIDQSLAKLEELSGNGDSNTPEWRRPVAFQGLTTKEVRGKFVDQLKLFAAFQNMKGAYARQLLHALFFDLLMKSDETISKLALQCIYAFRSKAVVSYKLQLNRLADSSSFREELSSFDIKDGEGVVLREHRPELLPVLLRLLYSKCVSKKGRNNGDTVAARRAAVLAYLAALEASDLASFVELVVRAFGVTIKRLESGTPEACVSVGAVQPAVAAANVQPSRILGFLNLLEDLIKQLGVKLAVFMPHIADVLLSILQISVVSSKDGGDTFTDCVTGEEKVVSTVGSKRKQGETSVNMDTMTTSASMKKQIRMLTYHRLAEMVDTFDSLVHLQPWVVAVLDVSHESITHLPNAVIGADKTSALLELLVSIGRAERARQWIPEPLILSVISCLSAGLTPASASIPASTRGISPDILDSILHYMGSLLDGDERLLAEQGHNEAPADPTHDAKVLLVPHIPFVLGHFVRRFQAKSARHASDHYAGSSRKELAFLCRLSHHLDASKRDFASAAHDLFQLLLPFLLRNHQTSPEDKANLLEVLAHLVPKLSEPKKHVLALARLLAPGPNIVADRDPRLKLVGVFTALGAHPALKEMSPVAESLIELNAYDTKRIEETDSERRLIAINRLNSTRFVGFSTETHLLAPLVAQCLQCMHDADYSVRGGALAALTTFLGVAAEASAGLKELADATKSPALNALESLVMPCIRSSLRSSDENTRRGFVALLGSVADQHKAFKQFAFVPADLVLLRNQEDPEADFFYNITHIQAHRKRRALQRLRALMDLIASKTNDQVDSYGCEELPQRLSNSTVNSIVLPLVLHFVYEAHAKSQESLQTEAAASVGSAAGLLGWSHYLSLLRRLLKSIDGHVEVEGAIIMSICAVIDHYHFEAPGAAVEWSATPNGLEPADVKAIDGDNEDVGVDDVPSSSSKIQDKMVTQVLPMLYMYLFKSAASKKNVKTRDNDSESSLPSNEAVSVRVPLALAVVKVLRRLHVETFQRELPKLLVKFANLLKSKDEAVRVSARTTLVRIAVELGAKFLLPIVEELRHTLRDGYMVHVLSFTVHALLEKLPEIVQVKGQSGFLRKPRSLLLAEKQDQESDSETKSASPLDACIPSIMEILVAELFQGMTTISEAAEAAAGGVESRSAQKSKMKEARSSTGRSLDSLELLARSLPFLPNPGIHDVVSALVKRFQATDAGAQATAALQEALKRIAMGLSQNPSVESSYMFLYTYNVLTSSLESLRPTTEREKAQYEPDGSTTSLATSWLVSEKSAAATKFLAARVKSQDVFRVTMQHQVTGFDKMRQQQQGKTKKQRREEIAALLAESTAHVRELLSFAVFMIFSFLRKNRSSENHHTEDGKAQCDVPSELVSPLVPLLMRCIGESKNDRAIINALKCLGLLLPRQEKLPALQVARAALLDRLFKILQQAGAATHNEMVQTCYRTLTALLRHQQRLEFAQENGSVPKTLKNESLRLTESQLRVLLSFLRADLEEQDHQNATFALLKTIVSSRLIVSEVYDVMLRVGELLVQSDSPGARLNCATIYQSFLLEYPLGNKRLSRHLKFLVDNLSYTHATGRAAVLETLRSLLLKLPQDLVNARAQFFFLPLVLRLANDEASECRDVARTVLGALVRRMGNKELNESILLVGTWWAQTSNSEAADAIKLLGTAAQVTTLMLKTRPEFFERSAPQVLLAARTALERRFQELQTVEDSNEVRWQPTYHVCVAVTAFSDHLAGPYELWLEGEKATMNFLDAVVLPLLQYPHAWVRLGATRLLTSYLRRRLASTLAYAAPVKRLPMDALERLRNGASYLQRPGRLFAWASAFCKLLEAPALSDELAGEVLTALPFLCDALESTDIPQDVTDALADTSVTDEEDVEPSVDTEAANENVVVDDKGAGETDKGDDETELQRREEQERHDERLKSRAPMGWLLTRLSYIARGSSCSNEVQVVVYKLFAALLHSHDAAFAEKYVMQMINPLFRATRRLDELQIQREQETLHLQQRFRHKARTSGASLASVTPPASALLAQEVLQILEQKLGATSYLEAYAFVQRKTAAVRIARKQQRQAEAVSDPCLAAQRRIQKNAQKRRTKQLRKRKYAVLKGSTSAAVRPTKVFRPGAE</sequence>
<dbReference type="Pfam" id="PF20416">
    <property type="entry name" value="UTP20"/>
    <property type="match status" value="1"/>
</dbReference>
<evidence type="ECO:0000313" key="7">
    <source>
        <dbReference type="Proteomes" id="UP001162060"/>
    </source>
</evidence>
<feature type="compositionally biased region" description="Acidic residues" evidence="2">
    <location>
        <begin position="2766"/>
        <end position="2776"/>
    </location>
</feature>
<feature type="domain" description="U3 small nucleolar RNA-associated protein 20 C-terminal" evidence="5">
    <location>
        <begin position="2921"/>
        <end position="2992"/>
    </location>
</feature>
<evidence type="ECO:0000313" key="6">
    <source>
        <dbReference type="EMBL" id="CAK7936033.1"/>
    </source>
</evidence>
<dbReference type="InterPro" id="IPR021133">
    <property type="entry name" value="HEAT_type_2"/>
</dbReference>
<comment type="caution">
    <text evidence="6">The sequence shown here is derived from an EMBL/GenBank/DDBJ whole genome shotgun (WGS) entry which is preliminary data.</text>
</comment>
<dbReference type="GO" id="GO:0032040">
    <property type="term" value="C:small-subunit processome"/>
    <property type="evidence" value="ECO:0007669"/>
    <property type="project" value="TreeGrafter"/>
</dbReference>
<dbReference type="InterPro" id="IPR016024">
    <property type="entry name" value="ARM-type_fold"/>
</dbReference>
<dbReference type="PANTHER" id="PTHR17695">
    <property type="entry name" value="SMALL SUBUNIT PROCESSOME COMPONENT 20 HOMOLOG"/>
    <property type="match status" value="1"/>
</dbReference>
<evidence type="ECO:0000259" key="4">
    <source>
        <dbReference type="Pfam" id="PF20416"/>
    </source>
</evidence>
<reference evidence="6" key="1">
    <citation type="submission" date="2024-01" db="EMBL/GenBank/DDBJ databases">
        <authorList>
            <person name="Webb A."/>
        </authorList>
    </citation>
    <scope>NUCLEOTIDE SEQUENCE</scope>
    <source>
        <strain evidence="6">Pm1</strain>
    </source>
</reference>
<feature type="domain" description="U3 small nucleolar RNA-associated protein 20" evidence="4">
    <location>
        <begin position="1871"/>
        <end position="2132"/>
    </location>
</feature>
<dbReference type="PROSITE" id="PS50077">
    <property type="entry name" value="HEAT_REPEAT"/>
    <property type="match status" value="1"/>
</dbReference>
<dbReference type="InterPro" id="IPR046523">
    <property type="entry name" value="UTP20_dom"/>
</dbReference>
<dbReference type="InterPro" id="IPR052575">
    <property type="entry name" value="SSU_processome_comp_20"/>
</dbReference>
<dbReference type="EMBL" id="CAKLBY020000223">
    <property type="protein sequence ID" value="CAK7936033.1"/>
    <property type="molecule type" value="Genomic_DNA"/>
</dbReference>
<feature type="domain" description="U3 small nucleolar RNA-associated protein 20 N-terminal" evidence="3">
    <location>
        <begin position="946"/>
        <end position="1614"/>
    </location>
</feature>
<evidence type="ECO:0000259" key="3">
    <source>
        <dbReference type="Pfam" id="PF07539"/>
    </source>
</evidence>
<accession>A0AAV1UQM8</accession>
<dbReference type="GO" id="GO:0030686">
    <property type="term" value="C:90S preribosome"/>
    <property type="evidence" value="ECO:0007669"/>
    <property type="project" value="TreeGrafter"/>
</dbReference>
<gene>
    <name evidence="6" type="ORF">PM001_LOCUS21183</name>
</gene>
<name>A0AAV1UQM8_9STRA</name>
<organism evidence="6 7">
    <name type="scientific">Peronospora matthiolae</name>
    <dbReference type="NCBI Taxonomy" id="2874970"/>
    <lineage>
        <taxon>Eukaryota</taxon>
        <taxon>Sar</taxon>
        <taxon>Stramenopiles</taxon>
        <taxon>Oomycota</taxon>
        <taxon>Peronosporomycetes</taxon>
        <taxon>Peronosporales</taxon>
        <taxon>Peronosporaceae</taxon>
        <taxon>Peronospora</taxon>
    </lineage>
</organism>
<dbReference type="InterPro" id="IPR057525">
    <property type="entry name" value="UTP20_C"/>
</dbReference>
<protein>
    <submittedName>
        <fullName evidence="6">Uncharacterized protein</fullName>
    </submittedName>
</protein>
<dbReference type="PANTHER" id="PTHR17695:SF11">
    <property type="entry name" value="SMALL SUBUNIT PROCESSOME COMPONENT 20 HOMOLOG"/>
    <property type="match status" value="1"/>
</dbReference>
<evidence type="ECO:0000256" key="1">
    <source>
        <dbReference type="PROSITE-ProRule" id="PRU00103"/>
    </source>
</evidence>
<dbReference type="SUPFAM" id="SSF48371">
    <property type="entry name" value="ARM repeat"/>
    <property type="match status" value="3"/>
</dbReference>
<evidence type="ECO:0000256" key="2">
    <source>
        <dbReference type="SAM" id="MobiDB-lite"/>
    </source>
</evidence>
<dbReference type="Pfam" id="PF23099">
    <property type="entry name" value="UTP20_C"/>
    <property type="match status" value="1"/>
</dbReference>
<dbReference type="Proteomes" id="UP001162060">
    <property type="component" value="Unassembled WGS sequence"/>
</dbReference>
<feature type="region of interest" description="Disordered" evidence="2">
    <location>
        <begin position="2765"/>
        <end position="2817"/>
    </location>
</feature>
<feature type="compositionally biased region" description="Basic and acidic residues" evidence="2">
    <location>
        <begin position="2803"/>
        <end position="2817"/>
    </location>
</feature>
<evidence type="ECO:0000259" key="5">
    <source>
        <dbReference type="Pfam" id="PF23099"/>
    </source>
</evidence>
<feature type="repeat" description="HEAT" evidence="1">
    <location>
        <begin position="2501"/>
        <end position="2539"/>
    </location>
</feature>
<dbReference type="Pfam" id="PF07539">
    <property type="entry name" value="UTP20_N"/>
    <property type="match status" value="1"/>
</dbReference>
<dbReference type="Gene3D" id="1.25.10.10">
    <property type="entry name" value="Leucine-rich Repeat Variant"/>
    <property type="match status" value="3"/>
</dbReference>
<feature type="compositionally biased region" description="Basic and acidic residues" evidence="2">
    <location>
        <begin position="2787"/>
        <end position="2796"/>
    </location>
</feature>
<dbReference type="InterPro" id="IPR011989">
    <property type="entry name" value="ARM-like"/>
</dbReference>
<proteinExistence type="predicted"/>
<dbReference type="InterPro" id="IPR011430">
    <property type="entry name" value="UTP20_N"/>
</dbReference>